<reference evidence="3" key="1">
    <citation type="submission" date="2007-03" db="EMBL/GenBank/DDBJ databases">
        <title>Annotation of Culex pipiens quinquefasciatus.</title>
        <authorList>
            <consortium name="The Broad Institute Genome Sequencing Platform"/>
            <person name="Atkinson P.W."/>
            <person name="Hemingway J."/>
            <person name="Christensen B.M."/>
            <person name="Higgs S."/>
            <person name="Kodira C."/>
            <person name="Hannick L."/>
            <person name="Megy K."/>
            <person name="O'Leary S."/>
            <person name="Pearson M."/>
            <person name="Haas B.J."/>
            <person name="Mauceli E."/>
            <person name="Wortman J.R."/>
            <person name="Lee N.H."/>
            <person name="Guigo R."/>
            <person name="Stanke M."/>
            <person name="Alvarado L."/>
            <person name="Amedeo P."/>
            <person name="Antoine C.H."/>
            <person name="Arensburger P."/>
            <person name="Bidwell S.L."/>
            <person name="Crawford M."/>
            <person name="Camaro F."/>
            <person name="Devon K."/>
            <person name="Engels R."/>
            <person name="Hammond M."/>
            <person name="Howarth C."/>
            <person name="Koehrsen M."/>
            <person name="Lawson D."/>
            <person name="Montgomery P."/>
            <person name="Nene V."/>
            <person name="Nusbaum C."/>
            <person name="Puiu D."/>
            <person name="Romero-Severson J."/>
            <person name="Severson D.W."/>
            <person name="Shumway M."/>
            <person name="Sisk P."/>
            <person name="Stolte C."/>
            <person name="Zeng Q."/>
            <person name="Eisenstadt E."/>
            <person name="Fraser-Liggett C."/>
            <person name="Strausberg R."/>
            <person name="Galagan J."/>
            <person name="Birren B."/>
            <person name="Collins F.H."/>
        </authorList>
    </citation>
    <scope>NUCLEOTIDE SEQUENCE [LARGE SCALE GENOMIC DNA]</scope>
    <source>
        <strain evidence="3">JHB</strain>
    </source>
</reference>
<keyword evidence="3" id="KW-0472">Membrane</keyword>
<keyword evidence="1" id="KW-0433">Leucine-rich repeat</keyword>
<dbReference type="SMART" id="SM00365">
    <property type="entry name" value="LRR_SD22"/>
    <property type="match status" value="4"/>
</dbReference>
<gene>
    <name evidence="4" type="primary">6034495</name>
    <name evidence="3" type="ORF">CpipJ_CPIJ003213</name>
</gene>
<dbReference type="OrthoDB" id="28057at2759"/>
<organism>
    <name type="scientific">Culex quinquefasciatus</name>
    <name type="common">Southern house mosquito</name>
    <name type="synonym">Culex pungens</name>
    <dbReference type="NCBI Taxonomy" id="7176"/>
    <lineage>
        <taxon>Eukaryota</taxon>
        <taxon>Metazoa</taxon>
        <taxon>Ecdysozoa</taxon>
        <taxon>Arthropoda</taxon>
        <taxon>Hexapoda</taxon>
        <taxon>Insecta</taxon>
        <taxon>Pterygota</taxon>
        <taxon>Neoptera</taxon>
        <taxon>Endopterygota</taxon>
        <taxon>Diptera</taxon>
        <taxon>Nematocera</taxon>
        <taxon>Culicoidea</taxon>
        <taxon>Culicidae</taxon>
        <taxon>Culicinae</taxon>
        <taxon>Culicini</taxon>
        <taxon>Culex</taxon>
        <taxon>Culex</taxon>
    </lineage>
</organism>
<dbReference type="InterPro" id="IPR032675">
    <property type="entry name" value="LRR_dom_sf"/>
</dbReference>
<evidence type="ECO:0000313" key="3">
    <source>
        <dbReference type="EMBL" id="EDS38261.1"/>
    </source>
</evidence>
<dbReference type="KEGG" id="cqu:CpipJ_CPIJ003213"/>
<reference evidence="4" key="2">
    <citation type="submission" date="2021-02" db="UniProtKB">
        <authorList>
            <consortium name="EnsemblMetazoa"/>
        </authorList>
    </citation>
    <scope>IDENTIFICATION</scope>
    <source>
        <strain evidence="4">JHB</strain>
    </source>
</reference>
<evidence type="ECO:0000313" key="4">
    <source>
        <dbReference type="EnsemblMetazoa" id="CPIJ003213-PA"/>
    </source>
</evidence>
<dbReference type="eggNOG" id="KOG0619">
    <property type="taxonomic scope" value="Eukaryota"/>
</dbReference>
<dbReference type="HOGENOM" id="CLU_055879_0_0_1"/>
<dbReference type="InParanoid" id="B0W7W7"/>
<dbReference type="EMBL" id="DS231855">
    <property type="protein sequence ID" value="EDS38261.1"/>
    <property type="molecule type" value="Genomic_DNA"/>
</dbReference>
<dbReference type="SUPFAM" id="SSF52058">
    <property type="entry name" value="L domain-like"/>
    <property type="match status" value="1"/>
</dbReference>
<dbReference type="OMA" id="FHENSHD"/>
<dbReference type="Pfam" id="PF00560">
    <property type="entry name" value="LRR_1"/>
    <property type="match status" value="1"/>
</dbReference>
<proteinExistence type="predicted"/>
<dbReference type="AlphaFoldDB" id="B0W7W7"/>
<evidence type="ECO:0000313" key="5">
    <source>
        <dbReference type="Proteomes" id="UP000002320"/>
    </source>
</evidence>
<keyword evidence="5" id="KW-1185">Reference proteome</keyword>
<dbReference type="PANTHER" id="PTHR24366:SF96">
    <property type="entry name" value="LEUCINE RICH REPEAT CONTAINING 53"/>
    <property type="match status" value="1"/>
</dbReference>
<keyword evidence="3" id="KW-0812">Transmembrane</keyword>
<dbReference type="EnsemblMetazoa" id="CPIJ003213-RA">
    <property type="protein sequence ID" value="CPIJ003213-PA"/>
    <property type="gene ID" value="CPIJ003213"/>
</dbReference>
<sequence length="313" mass="35271">MLERGFHENSHDKTLSPVKSDYNVKDFQSKPELANYSLRRSNYEISHYYNLSDISALDLSRNNLSEGLPDQLQAKFSILLWLDMSENKLTTTEWLRNIPTLKYLNLSCNHLTTFSSTHLAQLTRLDLSSNAIANSSALTPLVLRNLTDLDLSCNQLETIDKGLFFHTRALQRLDISGNAIKRLNRSIFYNLINLEHLNLAGNRIDVIENDTFSYLLNLQFLDLSQNEIGPDSIRALQGIPALIGLSLAHNARLGTVMHEFVASWSLKELDASGTGLCRIPTALAQSVKSLKLANNLLNLNQHAFHLLRSGWVL</sequence>
<dbReference type="Gene3D" id="3.80.10.10">
    <property type="entry name" value="Ribonuclease Inhibitor"/>
    <property type="match status" value="2"/>
</dbReference>
<dbReference type="InterPro" id="IPR003591">
    <property type="entry name" value="Leu-rich_rpt_typical-subtyp"/>
</dbReference>
<name>B0W7W7_CULQU</name>
<dbReference type="VEuPathDB" id="VectorBase:CPIJ003213"/>
<evidence type="ECO:0000256" key="2">
    <source>
        <dbReference type="ARBA" id="ARBA00022737"/>
    </source>
</evidence>
<dbReference type="PROSITE" id="PS51450">
    <property type="entry name" value="LRR"/>
    <property type="match status" value="3"/>
</dbReference>
<dbReference type="Proteomes" id="UP000002320">
    <property type="component" value="Unassembled WGS sequence"/>
</dbReference>
<evidence type="ECO:0000256" key="1">
    <source>
        <dbReference type="ARBA" id="ARBA00022614"/>
    </source>
</evidence>
<keyword evidence="2" id="KW-0677">Repeat</keyword>
<dbReference type="STRING" id="7176.B0W7W7"/>
<dbReference type="Pfam" id="PF13516">
    <property type="entry name" value="LRR_6"/>
    <property type="match status" value="1"/>
</dbReference>
<dbReference type="VEuPathDB" id="VectorBase:CQUJHB004707"/>
<accession>B0W7W7</accession>
<dbReference type="Pfam" id="PF13855">
    <property type="entry name" value="LRR_8"/>
    <property type="match status" value="2"/>
</dbReference>
<dbReference type="SMART" id="SM00369">
    <property type="entry name" value="LRR_TYP"/>
    <property type="match status" value="6"/>
</dbReference>
<dbReference type="PRINTS" id="PR00019">
    <property type="entry name" value="LEURICHRPT"/>
</dbReference>
<protein>
    <submittedName>
        <fullName evidence="3">Leucine-rich repeat transmembrane neuronal protein 2</fullName>
    </submittedName>
</protein>
<dbReference type="InterPro" id="IPR001611">
    <property type="entry name" value="Leu-rich_rpt"/>
</dbReference>
<dbReference type="PANTHER" id="PTHR24366">
    <property type="entry name" value="IG(IMMUNOGLOBULIN) AND LRR(LEUCINE RICH REPEAT) DOMAINS"/>
    <property type="match status" value="1"/>
</dbReference>